<dbReference type="GO" id="GO:0004674">
    <property type="term" value="F:protein serine/threonine kinase activity"/>
    <property type="evidence" value="ECO:0007669"/>
    <property type="project" value="UniProtKB-KW"/>
</dbReference>
<keyword evidence="3 15" id="KW-0245">EGF-like domain</keyword>
<evidence type="ECO:0000256" key="15">
    <source>
        <dbReference type="PROSITE-ProRule" id="PRU00076"/>
    </source>
</evidence>
<dbReference type="GO" id="GO:0005524">
    <property type="term" value="F:ATP binding"/>
    <property type="evidence" value="ECO:0007669"/>
    <property type="project" value="UniProtKB-UniRule"/>
</dbReference>
<evidence type="ECO:0000259" key="18">
    <source>
        <dbReference type="PROSITE" id="PS50011"/>
    </source>
</evidence>
<proteinExistence type="predicted"/>
<comment type="caution">
    <text evidence="15">Lacks conserved residue(s) required for the propagation of feature annotation.</text>
</comment>
<evidence type="ECO:0000256" key="4">
    <source>
        <dbReference type="ARBA" id="ARBA00022679"/>
    </source>
</evidence>
<organism evidence="20 21">
    <name type="scientific">Panicum virgatum</name>
    <name type="common">Blackwell switchgrass</name>
    <dbReference type="NCBI Taxonomy" id="38727"/>
    <lineage>
        <taxon>Eukaryota</taxon>
        <taxon>Viridiplantae</taxon>
        <taxon>Streptophyta</taxon>
        <taxon>Embryophyta</taxon>
        <taxon>Tracheophyta</taxon>
        <taxon>Spermatophyta</taxon>
        <taxon>Magnoliopsida</taxon>
        <taxon>Liliopsida</taxon>
        <taxon>Poales</taxon>
        <taxon>Poaceae</taxon>
        <taxon>PACMAD clade</taxon>
        <taxon>Panicoideae</taxon>
        <taxon>Panicodae</taxon>
        <taxon>Paniceae</taxon>
        <taxon>Panicinae</taxon>
        <taxon>Panicum</taxon>
        <taxon>Panicum sect. Hiantes</taxon>
    </lineage>
</organism>
<evidence type="ECO:0000256" key="13">
    <source>
        <dbReference type="ARBA" id="ARBA00023157"/>
    </source>
</evidence>
<dbReference type="GO" id="GO:0007166">
    <property type="term" value="P:cell surface receptor signaling pathway"/>
    <property type="evidence" value="ECO:0007669"/>
    <property type="project" value="InterPro"/>
</dbReference>
<dbReference type="FunFam" id="3.30.200.20:FF:000043">
    <property type="entry name" value="Wall-associated receptor kinase 2"/>
    <property type="match status" value="1"/>
</dbReference>
<dbReference type="InterPro" id="IPR008271">
    <property type="entry name" value="Ser/Thr_kinase_AS"/>
</dbReference>
<keyword evidence="5 17" id="KW-0812">Transmembrane</keyword>
<dbReference type="Gene3D" id="1.10.510.10">
    <property type="entry name" value="Transferase(Phosphotransferase) domain 1"/>
    <property type="match status" value="1"/>
</dbReference>
<feature type="transmembrane region" description="Helical" evidence="17">
    <location>
        <begin position="384"/>
        <end position="410"/>
    </location>
</feature>
<comment type="caution">
    <text evidence="20">The sequence shown here is derived from an EMBL/GenBank/DDBJ whole genome shotgun (WGS) entry which is preliminary data.</text>
</comment>
<keyword evidence="21" id="KW-1185">Reference proteome</keyword>
<comment type="subcellular location">
    <subcellularLocation>
        <location evidence="1">Membrane</location>
        <topology evidence="1">Single-pass type I membrane protein</topology>
    </subcellularLocation>
</comment>
<dbReference type="PROSITE" id="PS50026">
    <property type="entry name" value="EGF_3"/>
    <property type="match status" value="1"/>
</dbReference>
<dbReference type="InterPro" id="IPR001245">
    <property type="entry name" value="Ser-Thr/Tyr_kinase_cat_dom"/>
</dbReference>
<dbReference type="AlphaFoldDB" id="A0A8T0XAA4"/>
<keyword evidence="4" id="KW-0808">Transferase</keyword>
<dbReference type="InterPro" id="IPR009030">
    <property type="entry name" value="Growth_fac_rcpt_cys_sf"/>
</dbReference>
<dbReference type="PROSITE" id="PS00010">
    <property type="entry name" value="ASX_HYDROXYL"/>
    <property type="match status" value="1"/>
</dbReference>
<evidence type="ECO:0000256" key="8">
    <source>
        <dbReference type="ARBA" id="ARBA00022741"/>
    </source>
</evidence>
<evidence type="ECO:0000256" key="9">
    <source>
        <dbReference type="ARBA" id="ARBA00022777"/>
    </source>
</evidence>
<dbReference type="InterPro" id="IPR025287">
    <property type="entry name" value="WAK_GUB"/>
</dbReference>
<dbReference type="PROSITE" id="PS00108">
    <property type="entry name" value="PROTEIN_KINASE_ST"/>
    <property type="match status" value="1"/>
</dbReference>
<evidence type="ECO:0000256" key="6">
    <source>
        <dbReference type="ARBA" id="ARBA00022729"/>
    </source>
</evidence>
<dbReference type="FunFam" id="1.10.510.10:FF:000084">
    <property type="entry name" value="Wall-associated receptor kinase 2"/>
    <property type="match status" value="1"/>
</dbReference>
<keyword evidence="9" id="KW-0418">Kinase</keyword>
<evidence type="ECO:0000256" key="7">
    <source>
        <dbReference type="ARBA" id="ARBA00022737"/>
    </source>
</evidence>
<dbReference type="PROSITE" id="PS01187">
    <property type="entry name" value="EGF_CA"/>
    <property type="match status" value="1"/>
</dbReference>
<name>A0A8T0XAA4_PANVG</name>
<dbReference type="CDD" id="cd00054">
    <property type="entry name" value="EGF_CA"/>
    <property type="match status" value="1"/>
</dbReference>
<evidence type="ECO:0000256" key="14">
    <source>
        <dbReference type="ARBA" id="ARBA00023180"/>
    </source>
</evidence>
<reference evidence="20" key="1">
    <citation type="submission" date="2020-05" db="EMBL/GenBank/DDBJ databases">
        <title>WGS assembly of Panicum virgatum.</title>
        <authorList>
            <person name="Lovell J.T."/>
            <person name="Jenkins J."/>
            <person name="Shu S."/>
            <person name="Juenger T.E."/>
            <person name="Schmutz J."/>
        </authorList>
    </citation>
    <scope>NUCLEOTIDE SEQUENCE</scope>
    <source>
        <strain evidence="20">AP13</strain>
    </source>
</reference>
<dbReference type="PANTHER" id="PTHR27005">
    <property type="entry name" value="WALL-ASSOCIATED RECEPTOR KINASE-LIKE 21"/>
    <property type="match status" value="1"/>
</dbReference>
<dbReference type="InterPro" id="IPR018097">
    <property type="entry name" value="EGF_Ca-bd_CS"/>
</dbReference>
<dbReference type="Gene3D" id="3.30.200.20">
    <property type="entry name" value="Phosphorylase Kinase, domain 1"/>
    <property type="match status" value="1"/>
</dbReference>
<evidence type="ECO:0000259" key="19">
    <source>
        <dbReference type="PROSITE" id="PS50026"/>
    </source>
</evidence>
<dbReference type="Gene3D" id="2.10.25.10">
    <property type="entry name" value="Laminin"/>
    <property type="match status" value="1"/>
</dbReference>
<dbReference type="CDD" id="cd14066">
    <property type="entry name" value="STKc_IRAK"/>
    <property type="match status" value="1"/>
</dbReference>
<dbReference type="InterPro" id="IPR000152">
    <property type="entry name" value="EGF-type_Asp/Asn_hydroxyl_site"/>
</dbReference>
<dbReference type="PANTHER" id="PTHR27005:SF394">
    <property type="entry name" value="OS02G0808100 PROTEIN"/>
    <property type="match status" value="1"/>
</dbReference>
<gene>
    <name evidence="20" type="ORF">PVAP13_1NG498100</name>
</gene>
<dbReference type="InterPro" id="IPR011009">
    <property type="entry name" value="Kinase-like_dom_sf"/>
</dbReference>
<evidence type="ECO:0000256" key="10">
    <source>
        <dbReference type="ARBA" id="ARBA00022840"/>
    </source>
</evidence>
<keyword evidence="14" id="KW-0325">Glycoprotein</keyword>
<dbReference type="Proteomes" id="UP000823388">
    <property type="component" value="Chromosome 1N"/>
</dbReference>
<dbReference type="FunFam" id="2.10.25.10:FF:001134">
    <property type="entry name" value="Putative wall-associated receptor protein kinase family protein"/>
    <property type="match status" value="1"/>
</dbReference>
<keyword evidence="2" id="KW-0723">Serine/threonine-protein kinase</keyword>
<protein>
    <submittedName>
        <fullName evidence="20">Uncharacterized protein</fullName>
    </submittedName>
</protein>
<dbReference type="InterPro" id="IPR000742">
    <property type="entry name" value="EGF"/>
</dbReference>
<keyword evidence="6" id="KW-0732">Signal</keyword>
<keyword evidence="13" id="KW-1015">Disulfide bond</keyword>
<keyword evidence="10 16" id="KW-0067">ATP-binding</keyword>
<keyword evidence="12 17" id="KW-0472">Membrane</keyword>
<dbReference type="InterPro" id="IPR045274">
    <property type="entry name" value="WAK-like"/>
</dbReference>
<dbReference type="GO" id="GO:0005509">
    <property type="term" value="F:calcium ion binding"/>
    <property type="evidence" value="ECO:0007669"/>
    <property type="project" value="InterPro"/>
</dbReference>
<evidence type="ECO:0000256" key="5">
    <source>
        <dbReference type="ARBA" id="ARBA00022692"/>
    </source>
</evidence>
<dbReference type="GO" id="GO:0030247">
    <property type="term" value="F:polysaccharide binding"/>
    <property type="evidence" value="ECO:0007669"/>
    <property type="project" value="InterPro"/>
</dbReference>
<evidence type="ECO:0000256" key="16">
    <source>
        <dbReference type="PROSITE-ProRule" id="PRU10141"/>
    </source>
</evidence>
<dbReference type="Pfam" id="PF13947">
    <property type="entry name" value="GUB_WAK_bind"/>
    <property type="match status" value="1"/>
</dbReference>
<evidence type="ECO:0000313" key="21">
    <source>
        <dbReference type="Proteomes" id="UP000823388"/>
    </source>
</evidence>
<feature type="binding site" evidence="16">
    <location>
        <position position="496"/>
    </location>
    <ligand>
        <name>ATP</name>
        <dbReference type="ChEBI" id="CHEBI:30616"/>
    </ligand>
</feature>
<sequence>MAQHIPDPTVQRQPTHVEMASTLQLQAIALAVLLSALTPAIPTTSAQRQPPPVGVARPGCRDRCGNITIPYPFGIGAGCYRHDVLGGFQLNCDDTRSPPRLTISDYSSIQLAGLSLAAGEARAYLNATRKCYNATGGFVDRNTNPSYMSLGTSPYLFSPAKNRLVATGCPSLGYFVDGREYFVSGCTSVCRPPQYAIPGQGSCTGVGCCQSDIPPGVDYFQPNTLSLQQAQLDPAFTTNVVVTRCHYVFLVETAWFRYSDRAFLNRTDDFAVPVVLDWAVRNVGNCSAARRNATDYACRSANSGCFDNIGNGAGYRCNCSKGFEGNPYLDGGCTDIDECRRKDRYPCYGDCTNTPGSYICVCPPGTNGDATSQNGCRTKDKFTLALKAVTGVSVGVFLSVFMCFWLYLGLQKRKLIRTKQRFFEQNGGVILQQQMRSYSSAGAGAGAGAGGFQIFFKEELEKATNNFAADRVLGRGGHGIVYKGVLEDKTVVAIKKSKMMEEAQTKEFAREMFILSQINHRNVVKLLGCCLEVEVPMLVYEFVSNGTLYHYIHDKDLKAGITFDTRLRIAAESAEALAYMHSSASPPILHGDVKTANILLDDKLTAKVSDFGASKLAPTDEAEIATLVQGTCGYLDPEYLMTCQLTDKSDVYSFGVVLLELLTRKKALYFDGPEEHRSLVSCFMTALKAGRHGELLDSQVRNEVRDEVLEEIAHLVMQCLSMSGEERPTMKAAAERLERLRRYQQHPWAQAHANPEERQTLLPVEQRDLPVMFRQQEVLDLEDGSTYTYSL</sequence>
<evidence type="ECO:0000256" key="17">
    <source>
        <dbReference type="SAM" id="Phobius"/>
    </source>
</evidence>
<dbReference type="EMBL" id="CM029038">
    <property type="protein sequence ID" value="KAG2654816.1"/>
    <property type="molecule type" value="Genomic_DNA"/>
</dbReference>
<dbReference type="Pfam" id="PF07714">
    <property type="entry name" value="PK_Tyr_Ser-Thr"/>
    <property type="match status" value="1"/>
</dbReference>
<dbReference type="GO" id="GO:0005886">
    <property type="term" value="C:plasma membrane"/>
    <property type="evidence" value="ECO:0007669"/>
    <property type="project" value="TreeGrafter"/>
</dbReference>
<dbReference type="SUPFAM" id="SSF56112">
    <property type="entry name" value="Protein kinase-like (PK-like)"/>
    <property type="match status" value="1"/>
</dbReference>
<evidence type="ECO:0000313" key="20">
    <source>
        <dbReference type="EMBL" id="KAG2654816.1"/>
    </source>
</evidence>
<evidence type="ECO:0000256" key="3">
    <source>
        <dbReference type="ARBA" id="ARBA00022536"/>
    </source>
</evidence>
<dbReference type="SUPFAM" id="SSF57184">
    <property type="entry name" value="Growth factor receptor domain"/>
    <property type="match status" value="1"/>
</dbReference>
<dbReference type="InterPro" id="IPR017441">
    <property type="entry name" value="Protein_kinase_ATP_BS"/>
</dbReference>
<dbReference type="SMART" id="SM00179">
    <property type="entry name" value="EGF_CA"/>
    <property type="match status" value="1"/>
</dbReference>
<dbReference type="InterPro" id="IPR001881">
    <property type="entry name" value="EGF-like_Ca-bd_dom"/>
</dbReference>
<evidence type="ECO:0000256" key="2">
    <source>
        <dbReference type="ARBA" id="ARBA00022527"/>
    </source>
</evidence>
<keyword evidence="8 16" id="KW-0547">Nucleotide-binding</keyword>
<feature type="domain" description="EGF-like" evidence="19">
    <location>
        <begin position="335"/>
        <end position="372"/>
    </location>
</feature>
<dbReference type="PROSITE" id="PS00107">
    <property type="entry name" value="PROTEIN_KINASE_ATP"/>
    <property type="match status" value="1"/>
</dbReference>
<dbReference type="PROSITE" id="PS50011">
    <property type="entry name" value="PROTEIN_KINASE_DOM"/>
    <property type="match status" value="1"/>
</dbReference>
<dbReference type="SMART" id="SM00181">
    <property type="entry name" value="EGF"/>
    <property type="match status" value="2"/>
</dbReference>
<feature type="domain" description="Protein kinase" evidence="18">
    <location>
        <begin position="467"/>
        <end position="749"/>
    </location>
</feature>
<keyword evidence="7" id="KW-0677">Repeat</keyword>
<evidence type="ECO:0000256" key="11">
    <source>
        <dbReference type="ARBA" id="ARBA00022989"/>
    </source>
</evidence>
<evidence type="ECO:0000256" key="12">
    <source>
        <dbReference type="ARBA" id="ARBA00023136"/>
    </source>
</evidence>
<keyword evidence="11 17" id="KW-1133">Transmembrane helix</keyword>
<accession>A0A8T0XAA4</accession>
<evidence type="ECO:0000256" key="1">
    <source>
        <dbReference type="ARBA" id="ARBA00004479"/>
    </source>
</evidence>
<dbReference type="InterPro" id="IPR000719">
    <property type="entry name" value="Prot_kinase_dom"/>
</dbReference>
<dbReference type="SMART" id="SM00220">
    <property type="entry name" value="S_TKc"/>
    <property type="match status" value="1"/>
</dbReference>